<feature type="transmembrane region" description="Helical" evidence="1">
    <location>
        <begin position="73"/>
        <end position="91"/>
    </location>
</feature>
<name>A0A7X2XUR4_9LACO</name>
<dbReference type="RefSeq" id="WP_155431322.1">
    <property type="nucleotide sequence ID" value="NZ_WNJO01000005.1"/>
</dbReference>
<dbReference type="EMBL" id="WNJO01000005">
    <property type="protein sequence ID" value="MTV82042.1"/>
    <property type="molecule type" value="Genomic_DNA"/>
</dbReference>
<keyword evidence="1" id="KW-0812">Transmembrane</keyword>
<evidence type="ECO:0000256" key="1">
    <source>
        <dbReference type="SAM" id="Phobius"/>
    </source>
</evidence>
<comment type="caution">
    <text evidence="2">The sequence shown here is derived from an EMBL/GenBank/DDBJ whole genome shotgun (WGS) entry which is preliminary data.</text>
</comment>
<keyword evidence="1" id="KW-1133">Transmembrane helix</keyword>
<feature type="transmembrane region" description="Helical" evidence="1">
    <location>
        <begin position="43"/>
        <end position="61"/>
    </location>
</feature>
<protein>
    <submittedName>
        <fullName evidence="2">Uncharacterized protein</fullName>
    </submittedName>
</protein>
<reference evidence="2 3" key="1">
    <citation type="submission" date="2019-11" db="EMBL/GenBank/DDBJ databases">
        <title>Lactobacillus sp. nov. CRM56-3, isolated from fermented tea leaves.</title>
        <authorList>
            <person name="Phuengjayaem S."/>
            <person name="Tanasupawat S."/>
        </authorList>
    </citation>
    <scope>NUCLEOTIDE SEQUENCE [LARGE SCALE GENOMIC DNA]</scope>
    <source>
        <strain evidence="2 3">CRM56-3</strain>
    </source>
</reference>
<gene>
    <name evidence="2" type="ORF">GM612_05170</name>
</gene>
<sequence>MMNRINLQLVAMGRQVSRGRVLILMLNIIAFMTLILSSSDLLISLIIFSSLILLNGHFIVFGTTKEAHGLQELDLWIVGLTLFAGYMRLMFGI</sequence>
<evidence type="ECO:0000313" key="3">
    <source>
        <dbReference type="Proteomes" id="UP000466388"/>
    </source>
</evidence>
<keyword evidence="3" id="KW-1185">Reference proteome</keyword>
<keyword evidence="1" id="KW-0472">Membrane</keyword>
<proteinExistence type="predicted"/>
<evidence type="ECO:0000313" key="2">
    <source>
        <dbReference type="EMBL" id="MTV82042.1"/>
    </source>
</evidence>
<accession>A0A7X2XUR4</accession>
<feature type="transmembrane region" description="Helical" evidence="1">
    <location>
        <begin position="21"/>
        <end position="37"/>
    </location>
</feature>
<dbReference type="Proteomes" id="UP000466388">
    <property type="component" value="Unassembled WGS sequence"/>
</dbReference>
<organism evidence="2 3">
    <name type="scientific">Secundilactobacillus folii</name>
    <dbReference type="NCBI Taxonomy" id="2678357"/>
    <lineage>
        <taxon>Bacteria</taxon>
        <taxon>Bacillati</taxon>
        <taxon>Bacillota</taxon>
        <taxon>Bacilli</taxon>
        <taxon>Lactobacillales</taxon>
        <taxon>Lactobacillaceae</taxon>
        <taxon>Secundilactobacillus</taxon>
    </lineage>
</organism>
<dbReference type="AlphaFoldDB" id="A0A7X2XUR4"/>